<dbReference type="PANTHER" id="PTHR32071:SF57">
    <property type="entry name" value="C4-DICARBOXYLATE TRANSPORT TRANSCRIPTIONAL REGULATORY PROTEIN DCTD"/>
    <property type="match status" value="1"/>
</dbReference>
<dbReference type="InterPro" id="IPR002197">
    <property type="entry name" value="HTH_Fis"/>
</dbReference>
<evidence type="ECO:0000256" key="4">
    <source>
        <dbReference type="ARBA" id="ARBA00023125"/>
    </source>
</evidence>
<evidence type="ECO:0000256" key="2">
    <source>
        <dbReference type="ARBA" id="ARBA00022840"/>
    </source>
</evidence>
<accession>A0A286C042</accession>
<dbReference type="PANTHER" id="PTHR32071">
    <property type="entry name" value="TRANSCRIPTIONAL REGULATORY PROTEIN"/>
    <property type="match status" value="1"/>
</dbReference>
<dbReference type="PROSITE" id="PS50045">
    <property type="entry name" value="SIGMA54_INTERACT_4"/>
    <property type="match status" value="1"/>
</dbReference>
<name>A0A286C042_9GAMM</name>
<dbReference type="InterPro" id="IPR025944">
    <property type="entry name" value="Sigma_54_int_dom_CS"/>
</dbReference>
<dbReference type="Proteomes" id="UP000219271">
    <property type="component" value="Unassembled WGS sequence"/>
</dbReference>
<dbReference type="OrthoDB" id="9804019at2"/>
<dbReference type="InterPro" id="IPR009057">
    <property type="entry name" value="Homeodomain-like_sf"/>
</dbReference>
<dbReference type="GO" id="GO:0005524">
    <property type="term" value="F:ATP binding"/>
    <property type="evidence" value="ECO:0007669"/>
    <property type="project" value="UniProtKB-KW"/>
</dbReference>
<dbReference type="SMART" id="SM00382">
    <property type="entry name" value="AAA"/>
    <property type="match status" value="1"/>
</dbReference>
<dbReference type="Pfam" id="PF00158">
    <property type="entry name" value="Sigma54_activat"/>
    <property type="match status" value="1"/>
</dbReference>
<dbReference type="SUPFAM" id="SSF52540">
    <property type="entry name" value="P-loop containing nucleoside triphosphate hydrolases"/>
    <property type="match status" value="1"/>
</dbReference>
<keyword evidence="8" id="KW-1185">Reference proteome</keyword>
<protein>
    <submittedName>
        <fullName evidence="7">Regulatory protein, Fis family</fullName>
    </submittedName>
</protein>
<gene>
    <name evidence="7" type="ORF">SAMN06273570_4202</name>
</gene>
<dbReference type="PROSITE" id="PS00676">
    <property type="entry name" value="SIGMA54_INTERACT_2"/>
    <property type="match status" value="1"/>
</dbReference>
<organism evidence="7 8">
    <name type="scientific">Candidatus Pantoea floridensis</name>
    <dbReference type="NCBI Taxonomy" id="1938870"/>
    <lineage>
        <taxon>Bacteria</taxon>
        <taxon>Pseudomonadati</taxon>
        <taxon>Pseudomonadota</taxon>
        <taxon>Gammaproteobacteria</taxon>
        <taxon>Enterobacterales</taxon>
        <taxon>Erwiniaceae</taxon>
        <taxon>Pantoea</taxon>
    </lineage>
</organism>
<dbReference type="Gene3D" id="3.40.50.300">
    <property type="entry name" value="P-loop containing nucleotide triphosphate hydrolases"/>
    <property type="match status" value="1"/>
</dbReference>
<dbReference type="InterPro" id="IPR025943">
    <property type="entry name" value="Sigma_54_int_dom_ATP-bd_2"/>
</dbReference>
<keyword evidence="2" id="KW-0067">ATP-binding</keyword>
<dbReference type="Gene3D" id="1.10.10.60">
    <property type="entry name" value="Homeodomain-like"/>
    <property type="match status" value="1"/>
</dbReference>
<feature type="domain" description="Sigma-54 factor interaction" evidence="6">
    <location>
        <begin position="24"/>
        <end position="244"/>
    </location>
</feature>
<dbReference type="InterPro" id="IPR058031">
    <property type="entry name" value="AAA_lid_NorR"/>
</dbReference>
<keyword evidence="1" id="KW-0547">Nucleotide-binding</keyword>
<dbReference type="EMBL" id="OCMY01000001">
    <property type="protein sequence ID" value="SOD39748.1"/>
    <property type="molecule type" value="Genomic_DNA"/>
</dbReference>
<dbReference type="Gene3D" id="1.10.8.60">
    <property type="match status" value="1"/>
</dbReference>
<dbReference type="FunFam" id="3.40.50.300:FF:000006">
    <property type="entry name" value="DNA-binding transcriptional regulator NtrC"/>
    <property type="match status" value="1"/>
</dbReference>
<proteinExistence type="predicted"/>
<dbReference type="GO" id="GO:0006355">
    <property type="term" value="P:regulation of DNA-templated transcription"/>
    <property type="evidence" value="ECO:0007669"/>
    <property type="project" value="InterPro"/>
</dbReference>
<evidence type="ECO:0000313" key="7">
    <source>
        <dbReference type="EMBL" id="SOD39748.1"/>
    </source>
</evidence>
<evidence type="ECO:0000256" key="3">
    <source>
        <dbReference type="ARBA" id="ARBA00023015"/>
    </source>
</evidence>
<evidence type="ECO:0000313" key="8">
    <source>
        <dbReference type="Proteomes" id="UP000219271"/>
    </source>
</evidence>
<keyword evidence="4" id="KW-0238">DNA-binding</keyword>
<keyword evidence="3" id="KW-0805">Transcription regulation</keyword>
<keyword evidence="5" id="KW-0804">Transcription</keyword>
<evidence type="ECO:0000256" key="1">
    <source>
        <dbReference type="ARBA" id="ARBA00022741"/>
    </source>
</evidence>
<evidence type="ECO:0000256" key="5">
    <source>
        <dbReference type="ARBA" id="ARBA00023163"/>
    </source>
</evidence>
<dbReference type="CDD" id="cd00009">
    <property type="entry name" value="AAA"/>
    <property type="match status" value="1"/>
</dbReference>
<dbReference type="GO" id="GO:0043565">
    <property type="term" value="F:sequence-specific DNA binding"/>
    <property type="evidence" value="ECO:0007669"/>
    <property type="project" value="InterPro"/>
</dbReference>
<dbReference type="AlphaFoldDB" id="A0A286C042"/>
<dbReference type="Pfam" id="PF02954">
    <property type="entry name" value="HTH_8"/>
    <property type="match status" value="1"/>
</dbReference>
<dbReference type="InterPro" id="IPR025662">
    <property type="entry name" value="Sigma_54_int_dom_ATP-bd_1"/>
</dbReference>
<evidence type="ECO:0000259" key="6">
    <source>
        <dbReference type="PROSITE" id="PS50045"/>
    </source>
</evidence>
<dbReference type="InterPro" id="IPR002078">
    <property type="entry name" value="Sigma_54_int"/>
</dbReference>
<dbReference type="InterPro" id="IPR027417">
    <property type="entry name" value="P-loop_NTPase"/>
</dbReference>
<dbReference type="Pfam" id="PF25601">
    <property type="entry name" value="AAA_lid_14"/>
    <property type="match status" value="1"/>
</dbReference>
<dbReference type="PROSITE" id="PS00688">
    <property type="entry name" value="SIGMA54_INTERACT_3"/>
    <property type="match status" value="1"/>
</dbReference>
<dbReference type="InterPro" id="IPR003593">
    <property type="entry name" value="AAA+_ATPase"/>
</dbReference>
<dbReference type="RefSeq" id="WP_097097515.1">
    <property type="nucleotide sequence ID" value="NZ_OCMY01000001.1"/>
</dbReference>
<dbReference type="SUPFAM" id="SSF46689">
    <property type="entry name" value="Homeodomain-like"/>
    <property type="match status" value="1"/>
</dbReference>
<reference evidence="8" key="1">
    <citation type="submission" date="2017-09" db="EMBL/GenBank/DDBJ databases">
        <authorList>
            <person name="Varghese N."/>
            <person name="Submissions S."/>
        </authorList>
    </citation>
    <scope>NUCLEOTIDE SEQUENCE [LARGE SCALE GENOMIC DNA]</scope>
    <source>
        <strain evidence="8">JKS000234</strain>
    </source>
</reference>
<sequence length="309" mass="34504">MRLNRNNQIIIQPAQGRSSAYFTEDLTRWINKLAPLDIDFVIEGETGTGKDTFARHLYEQSELSGPFIGINCAAIPEQLAEAEFFGAVPGAFTGANKTRIGHIESSHNGILFLDEIDSMPLSLQAKLLRVIETRSVMPLGSTETTPVNLRVIGAAQTPLNELVESGLFRRDLYFRLSTIKISLPAIRDRVDVIIPQFVRFAAEAALTFKRPLPAMNPALTESLLMHSWPGNMRELKAAAMRFVLGITPLETIRKPRSWTLKERMARIEACLIKDCLTRHHDQVSQAADELGIPSRTLYNKLKSLNLIGK</sequence>
<dbReference type="PROSITE" id="PS00675">
    <property type="entry name" value="SIGMA54_INTERACT_1"/>
    <property type="match status" value="1"/>
</dbReference>